<proteinExistence type="predicted"/>
<sequence>MDMSHSAEMKDLMQLCEKYVVQSYPDSNSFQRLLCAQQLKAVSIDKFGMRWHPMIIRWCLAIRHKSQAAYDT</sequence>
<reference evidence="1" key="2">
    <citation type="submission" date="2020-11" db="EMBL/GenBank/DDBJ databases">
        <authorList>
            <person name="McCartney M.A."/>
            <person name="Auch B."/>
            <person name="Kono T."/>
            <person name="Mallez S."/>
            <person name="Becker A."/>
            <person name="Gohl D.M."/>
            <person name="Silverstein K.A.T."/>
            <person name="Koren S."/>
            <person name="Bechman K.B."/>
            <person name="Herman A."/>
            <person name="Abrahante J.E."/>
            <person name="Garbe J."/>
        </authorList>
    </citation>
    <scope>NUCLEOTIDE SEQUENCE</scope>
    <source>
        <strain evidence="1">Duluth1</strain>
        <tissue evidence="1">Whole animal</tissue>
    </source>
</reference>
<organism evidence="1 2">
    <name type="scientific">Dreissena polymorpha</name>
    <name type="common">Zebra mussel</name>
    <name type="synonym">Mytilus polymorpha</name>
    <dbReference type="NCBI Taxonomy" id="45954"/>
    <lineage>
        <taxon>Eukaryota</taxon>
        <taxon>Metazoa</taxon>
        <taxon>Spiralia</taxon>
        <taxon>Lophotrochozoa</taxon>
        <taxon>Mollusca</taxon>
        <taxon>Bivalvia</taxon>
        <taxon>Autobranchia</taxon>
        <taxon>Heteroconchia</taxon>
        <taxon>Euheterodonta</taxon>
        <taxon>Imparidentia</taxon>
        <taxon>Neoheterodontei</taxon>
        <taxon>Myida</taxon>
        <taxon>Dreissenoidea</taxon>
        <taxon>Dreissenidae</taxon>
        <taxon>Dreissena</taxon>
    </lineage>
</organism>
<accession>A0A9D4G0H7</accession>
<evidence type="ECO:0000313" key="2">
    <source>
        <dbReference type="Proteomes" id="UP000828390"/>
    </source>
</evidence>
<name>A0A9D4G0H7_DREPO</name>
<dbReference type="Proteomes" id="UP000828390">
    <property type="component" value="Unassembled WGS sequence"/>
</dbReference>
<keyword evidence="2" id="KW-1185">Reference proteome</keyword>
<comment type="caution">
    <text evidence="1">The sequence shown here is derived from an EMBL/GenBank/DDBJ whole genome shotgun (WGS) entry which is preliminary data.</text>
</comment>
<protein>
    <submittedName>
        <fullName evidence="1">Uncharacterized protein</fullName>
    </submittedName>
</protein>
<evidence type="ECO:0000313" key="1">
    <source>
        <dbReference type="EMBL" id="KAH3808328.1"/>
    </source>
</evidence>
<dbReference type="AlphaFoldDB" id="A0A9D4G0H7"/>
<dbReference type="EMBL" id="JAIWYP010000006">
    <property type="protein sequence ID" value="KAH3808328.1"/>
    <property type="molecule type" value="Genomic_DNA"/>
</dbReference>
<reference evidence="1" key="1">
    <citation type="journal article" date="2019" name="bioRxiv">
        <title>The Genome of the Zebra Mussel, Dreissena polymorpha: A Resource for Invasive Species Research.</title>
        <authorList>
            <person name="McCartney M.A."/>
            <person name="Auch B."/>
            <person name="Kono T."/>
            <person name="Mallez S."/>
            <person name="Zhang Y."/>
            <person name="Obille A."/>
            <person name="Becker A."/>
            <person name="Abrahante J.E."/>
            <person name="Garbe J."/>
            <person name="Badalamenti J.P."/>
            <person name="Herman A."/>
            <person name="Mangelson H."/>
            <person name="Liachko I."/>
            <person name="Sullivan S."/>
            <person name="Sone E.D."/>
            <person name="Koren S."/>
            <person name="Silverstein K.A.T."/>
            <person name="Beckman K.B."/>
            <person name="Gohl D.M."/>
        </authorList>
    </citation>
    <scope>NUCLEOTIDE SEQUENCE</scope>
    <source>
        <strain evidence="1">Duluth1</strain>
        <tissue evidence="1">Whole animal</tissue>
    </source>
</reference>
<gene>
    <name evidence="1" type="ORF">DPMN_136681</name>
</gene>